<dbReference type="InterPro" id="IPR051783">
    <property type="entry name" value="NAD(P)-dependent_oxidoreduct"/>
</dbReference>
<dbReference type="PANTHER" id="PTHR48079">
    <property type="entry name" value="PROTEIN YEEZ"/>
    <property type="match status" value="1"/>
</dbReference>
<protein>
    <recommendedName>
        <fullName evidence="1">NAD-dependent epimerase/dehydratase domain-containing protein</fullName>
    </recommendedName>
</protein>
<dbReference type="AlphaFoldDB" id="A0A9P6G8K2"/>
<evidence type="ECO:0000313" key="3">
    <source>
        <dbReference type="Proteomes" id="UP000756921"/>
    </source>
</evidence>
<dbReference type="InterPro" id="IPR001509">
    <property type="entry name" value="Epimerase_deHydtase"/>
</dbReference>
<sequence>MSKTFFITGGSGYIGSVIIEYAVAQGYSVTALPRSESSDFKLRALGANPVRGDLKSLEVLRAEASKADIVINVADAIASDFNISQDERWATNYAANDALAAGVKGTDKPLIITSGAMIAQPHPQDEETDENSPGWPQGHLYARGFESRKQTYLDQGIRVCYVRLAPVSSSSPGTALTTTVHVEDAARLYLVLAERAVAGESYNATSETDVQQKQILETIYETLGFPCEELHVKEVNAKMGVFLAVFMTATCRSSNKKAREQLGWSVQAEKGILEEIRSRSYVEVAKEMKTQAK</sequence>
<comment type="caution">
    <text evidence="2">The sequence shown here is derived from an EMBL/GenBank/DDBJ whole genome shotgun (WGS) entry which is preliminary data.</text>
</comment>
<evidence type="ECO:0000313" key="2">
    <source>
        <dbReference type="EMBL" id="KAF9730606.1"/>
    </source>
</evidence>
<dbReference type="Pfam" id="PF01370">
    <property type="entry name" value="Epimerase"/>
    <property type="match status" value="1"/>
</dbReference>
<dbReference type="InterPro" id="IPR036291">
    <property type="entry name" value="NAD(P)-bd_dom_sf"/>
</dbReference>
<dbReference type="OrthoDB" id="10262413at2759"/>
<dbReference type="GO" id="GO:0005737">
    <property type="term" value="C:cytoplasm"/>
    <property type="evidence" value="ECO:0007669"/>
    <property type="project" value="TreeGrafter"/>
</dbReference>
<dbReference type="SUPFAM" id="SSF51735">
    <property type="entry name" value="NAD(P)-binding Rossmann-fold domains"/>
    <property type="match status" value="1"/>
</dbReference>
<feature type="domain" description="NAD-dependent epimerase/dehydratase" evidence="1">
    <location>
        <begin position="6"/>
        <end position="166"/>
    </location>
</feature>
<dbReference type="Gene3D" id="3.40.50.720">
    <property type="entry name" value="NAD(P)-binding Rossmann-like Domain"/>
    <property type="match status" value="2"/>
</dbReference>
<dbReference type="Proteomes" id="UP000756921">
    <property type="component" value="Unassembled WGS sequence"/>
</dbReference>
<gene>
    <name evidence="2" type="ORF">PMIN01_11475</name>
</gene>
<accession>A0A9P6G8K2</accession>
<proteinExistence type="predicted"/>
<dbReference type="GO" id="GO:0004029">
    <property type="term" value="F:aldehyde dehydrogenase (NAD+) activity"/>
    <property type="evidence" value="ECO:0007669"/>
    <property type="project" value="TreeGrafter"/>
</dbReference>
<evidence type="ECO:0000259" key="1">
    <source>
        <dbReference type="Pfam" id="PF01370"/>
    </source>
</evidence>
<organism evidence="2 3">
    <name type="scientific">Paraphaeosphaeria minitans</name>
    <dbReference type="NCBI Taxonomy" id="565426"/>
    <lineage>
        <taxon>Eukaryota</taxon>
        <taxon>Fungi</taxon>
        <taxon>Dikarya</taxon>
        <taxon>Ascomycota</taxon>
        <taxon>Pezizomycotina</taxon>
        <taxon>Dothideomycetes</taxon>
        <taxon>Pleosporomycetidae</taxon>
        <taxon>Pleosporales</taxon>
        <taxon>Massarineae</taxon>
        <taxon>Didymosphaeriaceae</taxon>
        <taxon>Paraphaeosphaeria</taxon>
    </lineage>
</organism>
<name>A0A9P6G8K2_9PLEO</name>
<dbReference type="PANTHER" id="PTHR48079:SF5">
    <property type="entry name" value="DEPENDENT EPIMERASE_DEHYDRATASE, PUTATIVE (AFU_ORTHOLOGUE AFUA_7G00180)-RELATED"/>
    <property type="match status" value="1"/>
</dbReference>
<keyword evidence="3" id="KW-1185">Reference proteome</keyword>
<dbReference type="EMBL" id="WJXW01000014">
    <property type="protein sequence ID" value="KAF9730606.1"/>
    <property type="molecule type" value="Genomic_DNA"/>
</dbReference>
<reference evidence="2" key="1">
    <citation type="journal article" date="2020" name="Mol. Plant Microbe Interact.">
        <title>Genome Sequence of the Biocontrol Agent Coniothyrium minitans strain Conio (IMI 134523).</title>
        <authorList>
            <person name="Patel D."/>
            <person name="Shittu T.A."/>
            <person name="Baroncelli R."/>
            <person name="Muthumeenakshi S."/>
            <person name="Osborne T.H."/>
            <person name="Janganan T.K."/>
            <person name="Sreenivasaprasad S."/>
        </authorList>
    </citation>
    <scope>NUCLEOTIDE SEQUENCE</scope>
    <source>
        <strain evidence="2">Conio</strain>
    </source>
</reference>